<evidence type="ECO:0000313" key="1">
    <source>
        <dbReference type="EMBL" id="KAJ8008103.1"/>
    </source>
</evidence>
<organism evidence="1 2">
    <name type="scientific">Dallia pectoralis</name>
    <name type="common">Alaska blackfish</name>
    <dbReference type="NCBI Taxonomy" id="75939"/>
    <lineage>
        <taxon>Eukaryota</taxon>
        <taxon>Metazoa</taxon>
        <taxon>Chordata</taxon>
        <taxon>Craniata</taxon>
        <taxon>Vertebrata</taxon>
        <taxon>Euteleostomi</taxon>
        <taxon>Actinopterygii</taxon>
        <taxon>Neopterygii</taxon>
        <taxon>Teleostei</taxon>
        <taxon>Protacanthopterygii</taxon>
        <taxon>Esociformes</taxon>
        <taxon>Umbridae</taxon>
        <taxon>Dallia</taxon>
    </lineage>
</organism>
<keyword evidence="2" id="KW-1185">Reference proteome</keyword>
<gene>
    <name evidence="1" type="ORF">DPEC_G00101290</name>
</gene>
<name>A0ACC2GWX2_DALPE</name>
<accession>A0ACC2GWX2</accession>
<evidence type="ECO:0000313" key="2">
    <source>
        <dbReference type="Proteomes" id="UP001157502"/>
    </source>
</evidence>
<sequence>MVLWVESFHKFCQSHAFCFLLLSYVLFTIFGSLVLMAIEQPEGTQFQAQILELRQRFLRDNRCVQEGSLDIMLQKVHAPDYRNIAVLDADRDKWSWDFTSSVFFVVNVLATSGYGNSNPTTDMAKLFCMFYSLLGIPLTLFVLSCLSDLLLPVVTRVPVRLLRTRWGLPYRRAVLLHVSLLSLVLVVFLLLVPAISLCFLEPRWSFLDSLFFCVMTLSTVGEGEYQLGKKHSKTAKECLEFLTTCYLILGIVMLLTFQGTALEVPQVQAVLRMFCGPRDREVKGDHLDEMVLSVEDCGPTLDPEEKLQCTEPISYIFPHLLEQPGLQYPNQQPHPEPDP</sequence>
<comment type="caution">
    <text evidence="1">The sequence shown here is derived from an EMBL/GenBank/DDBJ whole genome shotgun (WGS) entry which is preliminary data.</text>
</comment>
<reference evidence="1" key="1">
    <citation type="submission" date="2021-05" db="EMBL/GenBank/DDBJ databases">
        <authorList>
            <person name="Pan Q."/>
            <person name="Jouanno E."/>
            <person name="Zahm M."/>
            <person name="Klopp C."/>
            <person name="Cabau C."/>
            <person name="Louis A."/>
            <person name="Berthelot C."/>
            <person name="Parey E."/>
            <person name="Roest Crollius H."/>
            <person name="Montfort J."/>
            <person name="Robinson-Rechavi M."/>
            <person name="Bouchez O."/>
            <person name="Lampietro C."/>
            <person name="Lopez Roques C."/>
            <person name="Donnadieu C."/>
            <person name="Postlethwait J."/>
            <person name="Bobe J."/>
            <person name="Dillon D."/>
            <person name="Chandos A."/>
            <person name="von Hippel F."/>
            <person name="Guiguen Y."/>
        </authorList>
    </citation>
    <scope>NUCLEOTIDE SEQUENCE</scope>
    <source>
        <strain evidence="1">YG-Jan2019</strain>
    </source>
</reference>
<proteinExistence type="predicted"/>
<protein>
    <submittedName>
        <fullName evidence="1">Uncharacterized protein</fullName>
    </submittedName>
</protein>
<dbReference type="Proteomes" id="UP001157502">
    <property type="component" value="Chromosome 8"/>
</dbReference>
<dbReference type="EMBL" id="CM055735">
    <property type="protein sequence ID" value="KAJ8008103.1"/>
    <property type="molecule type" value="Genomic_DNA"/>
</dbReference>